<organism evidence="3 4">
    <name type="scientific">Actinomadura yumaensis</name>
    <dbReference type="NCBI Taxonomy" id="111807"/>
    <lineage>
        <taxon>Bacteria</taxon>
        <taxon>Bacillati</taxon>
        <taxon>Actinomycetota</taxon>
        <taxon>Actinomycetes</taxon>
        <taxon>Streptosporangiales</taxon>
        <taxon>Thermomonosporaceae</taxon>
        <taxon>Actinomadura</taxon>
    </lineage>
</organism>
<evidence type="ECO:0000256" key="1">
    <source>
        <dbReference type="SAM" id="MobiDB-lite"/>
    </source>
</evidence>
<dbReference type="EMBL" id="JBHSXS010000005">
    <property type="protein sequence ID" value="MFC6880624.1"/>
    <property type="molecule type" value="Genomic_DNA"/>
</dbReference>
<dbReference type="Proteomes" id="UP001596380">
    <property type="component" value="Unassembled WGS sequence"/>
</dbReference>
<feature type="compositionally biased region" description="Pro residues" evidence="1">
    <location>
        <begin position="151"/>
        <end position="160"/>
    </location>
</feature>
<dbReference type="Pfam" id="PF01814">
    <property type="entry name" value="Hemerythrin"/>
    <property type="match status" value="1"/>
</dbReference>
<dbReference type="CDD" id="cd12108">
    <property type="entry name" value="Hr-like"/>
    <property type="match status" value="1"/>
</dbReference>
<dbReference type="PANTHER" id="PTHR35585:SF1">
    <property type="entry name" value="HHE DOMAIN PROTEIN (AFU_ORTHOLOGUE AFUA_4G00730)"/>
    <property type="match status" value="1"/>
</dbReference>
<name>A0ABW2CFZ6_9ACTN</name>
<evidence type="ECO:0000313" key="3">
    <source>
        <dbReference type="EMBL" id="MFC6880624.1"/>
    </source>
</evidence>
<protein>
    <submittedName>
        <fullName evidence="3">Hemerythrin domain-containing protein</fullName>
    </submittedName>
</protein>
<dbReference type="RefSeq" id="WP_160820802.1">
    <property type="nucleotide sequence ID" value="NZ_JBHSXE010000001.1"/>
</dbReference>
<feature type="domain" description="Hemerythrin-like" evidence="2">
    <location>
        <begin position="8"/>
        <end position="125"/>
    </location>
</feature>
<feature type="region of interest" description="Disordered" evidence="1">
    <location>
        <begin position="138"/>
        <end position="171"/>
    </location>
</feature>
<evidence type="ECO:0000259" key="2">
    <source>
        <dbReference type="Pfam" id="PF01814"/>
    </source>
</evidence>
<gene>
    <name evidence="3" type="ORF">ACFQKB_12710</name>
</gene>
<dbReference type="InterPro" id="IPR012312">
    <property type="entry name" value="Hemerythrin-like"/>
</dbReference>
<comment type="caution">
    <text evidence="3">The sequence shown here is derived from an EMBL/GenBank/DDBJ whole genome shotgun (WGS) entry which is preliminary data.</text>
</comment>
<dbReference type="Gene3D" id="1.20.120.520">
    <property type="entry name" value="nmb1532 protein domain like"/>
    <property type="match status" value="1"/>
</dbReference>
<proteinExistence type="predicted"/>
<sequence length="186" mass="20808">MADDRRDVIEVLAHDHREVEEMFEELSGTADPGQRRRITDDITIELVRHSVAEEMYLYPAARERVPGGDEIADRELTEHADVERILKDLEKADTAGPDFPALVRRLMDSVTEHIQEEETVLFPKLVASATGEELLELGDKVQSAKRRAPTRPHPSAPDKPPLNKLLAPGAGLVDRVRDHLSGRGQD</sequence>
<reference evidence="4" key="1">
    <citation type="journal article" date="2019" name="Int. J. Syst. Evol. Microbiol.">
        <title>The Global Catalogue of Microorganisms (GCM) 10K type strain sequencing project: providing services to taxonomists for standard genome sequencing and annotation.</title>
        <authorList>
            <consortium name="The Broad Institute Genomics Platform"/>
            <consortium name="The Broad Institute Genome Sequencing Center for Infectious Disease"/>
            <person name="Wu L."/>
            <person name="Ma J."/>
        </authorList>
    </citation>
    <scope>NUCLEOTIDE SEQUENCE [LARGE SCALE GENOMIC DNA]</scope>
    <source>
        <strain evidence="4">JCM 3369</strain>
    </source>
</reference>
<keyword evidence="4" id="KW-1185">Reference proteome</keyword>
<evidence type="ECO:0000313" key="4">
    <source>
        <dbReference type="Proteomes" id="UP001596380"/>
    </source>
</evidence>
<dbReference type="PANTHER" id="PTHR35585">
    <property type="entry name" value="HHE DOMAIN PROTEIN (AFU_ORTHOLOGUE AFUA_4G00730)"/>
    <property type="match status" value="1"/>
</dbReference>
<accession>A0ABW2CFZ6</accession>